<dbReference type="InterPro" id="IPR050765">
    <property type="entry name" value="Riboflavin_Biosynth_HTPR"/>
</dbReference>
<dbReference type="EC" id="1.1.1.302" evidence="3"/>
<organism evidence="11 12">
    <name type="scientific">Westerdykella ornata</name>
    <dbReference type="NCBI Taxonomy" id="318751"/>
    <lineage>
        <taxon>Eukaryota</taxon>
        <taxon>Fungi</taxon>
        <taxon>Dikarya</taxon>
        <taxon>Ascomycota</taxon>
        <taxon>Pezizomycotina</taxon>
        <taxon>Dothideomycetes</taxon>
        <taxon>Pleosporomycetidae</taxon>
        <taxon>Pleosporales</taxon>
        <taxon>Sporormiaceae</taxon>
        <taxon>Westerdykella</taxon>
    </lineage>
</organism>
<dbReference type="PANTHER" id="PTHR38011">
    <property type="entry name" value="DIHYDROFOLATE REDUCTASE FAMILY PROTEIN (AFU_ORTHOLOGUE AFUA_8G06820)"/>
    <property type="match status" value="1"/>
</dbReference>
<evidence type="ECO:0000256" key="5">
    <source>
        <dbReference type="ARBA" id="ARBA00022619"/>
    </source>
</evidence>
<evidence type="ECO:0000256" key="4">
    <source>
        <dbReference type="ARBA" id="ARBA00015035"/>
    </source>
</evidence>
<sequence>MCRLRYNVAATLDGYIASADHSTSWIIEDPTIDFNALFAEFSTFIMGRRTYETMLSFGDANLLKGLPAGAVKVISSTKSWPGVEVIKNGPGLVERVRQLKGGEGARGKDIWFMGGAKLAGLLIQAGLLDVVEVAIMPVVIGDGVKMVELFPGQTQVQLHLENVEKKESGIIMTRYTVGSRRPV</sequence>
<proteinExistence type="inferred from homology"/>
<evidence type="ECO:0000256" key="3">
    <source>
        <dbReference type="ARBA" id="ARBA00012851"/>
    </source>
</evidence>
<accession>A0A6A6JX56</accession>
<evidence type="ECO:0000313" key="11">
    <source>
        <dbReference type="EMBL" id="KAF2280653.1"/>
    </source>
</evidence>
<dbReference type="Gene3D" id="3.40.430.10">
    <property type="entry name" value="Dihydrofolate Reductase, subunit A"/>
    <property type="match status" value="1"/>
</dbReference>
<evidence type="ECO:0000256" key="2">
    <source>
        <dbReference type="ARBA" id="ARBA00009723"/>
    </source>
</evidence>
<feature type="domain" description="Bacterial bifunctional deaminase-reductase C-terminal" evidence="10">
    <location>
        <begin position="4"/>
        <end position="171"/>
    </location>
</feature>
<evidence type="ECO:0000256" key="9">
    <source>
        <dbReference type="ARBA" id="ARBA00049020"/>
    </source>
</evidence>
<dbReference type="OrthoDB" id="3192019at2759"/>
<gene>
    <name evidence="11" type="ORF">EI97DRAFT_4401</name>
</gene>
<dbReference type="GeneID" id="54552777"/>
<dbReference type="SUPFAM" id="SSF53597">
    <property type="entry name" value="Dihydrofolate reductase-like"/>
    <property type="match status" value="1"/>
</dbReference>
<dbReference type="InterPro" id="IPR002734">
    <property type="entry name" value="RibDG_C"/>
</dbReference>
<dbReference type="InterPro" id="IPR024072">
    <property type="entry name" value="DHFR-like_dom_sf"/>
</dbReference>
<comment type="function">
    <text evidence="1">Catalyzes an early step in riboflavin biosynthesis, the NADPH-dependent reduction of the ribose side chain of 2,5-diamino-6-ribosylamino-4(3H)-pyrimidinone 5'-phosphate, yielding 2,5-diamino-6-ribitylamino-4(3H)-pyrimidinone 5'-phosphate.</text>
</comment>
<evidence type="ECO:0000256" key="7">
    <source>
        <dbReference type="ARBA" id="ARBA00031630"/>
    </source>
</evidence>
<dbReference type="Pfam" id="PF01872">
    <property type="entry name" value="RibD_C"/>
    <property type="match status" value="1"/>
</dbReference>
<keyword evidence="5" id="KW-0686">Riboflavin biosynthesis</keyword>
<dbReference type="PANTHER" id="PTHR38011:SF11">
    <property type="entry name" value="2,5-DIAMINO-6-RIBOSYLAMINO-4(3H)-PYRIMIDINONE 5'-PHOSPHATE REDUCTASE"/>
    <property type="match status" value="1"/>
</dbReference>
<evidence type="ECO:0000259" key="10">
    <source>
        <dbReference type="Pfam" id="PF01872"/>
    </source>
</evidence>
<dbReference type="AlphaFoldDB" id="A0A6A6JX56"/>
<evidence type="ECO:0000313" key="12">
    <source>
        <dbReference type="Proteomes" id="UP000800097"/>
    </source>
</evidence>
<dbReference type="Proteomes" id="UP000800097">
    <property type="component" value="Unassembled WGS sequence"/>
</dbReference>
<evidence type="ECO:0000256" key="6">
    <source>
        <dbReference type="ARBA" id="ARBA00030073"/>
    </source>
</evidence>
<comment type="catalytic activity">
    <reaction evidence="8">
        <text>2,5-diamino-6-(1-D-ribitylamino)pyrimidin-4(3H)-one 5'-phosphate + NAD(+) = 2,5-diamino-6-(1-D-ribosylamino)pyrimidin-4(3H)-one 5'-phosphate + NADH + H(+)</text>
        <dbReference type="Rhea" id="RHEA:27274"/>
        <dbReference type="ChEBI" id="CHEBI:15378"/>
        <dbReference type="ChEBI" id="CHEBI:57540"/>
        <dbReference type="ChEBI" id="CHEBI:57945"/>
        <dbReference type="ChEBI" id="CHEBI:58890"/>
        <dbReference type="ChEBI" id="CHEBI:59545"/>
        <dbReference type="EC" id="1.1.1.302"/>
    </reaction>
</comment>
<dbReference type="EMBL" id="ML986484">
    <property type="protein sequence ID" value="KAF2280653.1"/>
    <property type="molecule type" value="Genomic_DNA"/>
</dbReference>
<dbReference type="RefSeq" id="XP_033658191.1">
    <property type="nucleotide sequence ID" value="XM_033799602.1"/>
</dbReference>
<protein>
    <recommendedName>
        <fullName evidence="4">2,5-diamino-6-ribosylamino-4(3H)-pyrimidinone 5'-phosphate reductase</fullName>
        <ecNumber evidence="3">1.1.1.302</ecNumber>
    </recommendedName>
    <alternativeName>
        <fullName evidence="7">2,5-diamino-6-(5-phospho-D-ribosylamino)pyrimidin-4(3H)-one reductase</fullName>
    </alternativeName>
    <alternativeName>
        <fullName evidence="6">2,5-diamino-6-ribitylamino-4(3H)-pyrimidinone 5'-phosphate synthase</fullName>
    </alternativeName>
</protein>
<evidence type="ECO:0000256" key="8">
    <source>
        <dbReference type="ARBA" id="ARBA00047550"/>
    </source>
</evidence>
<comment type="similarity">
    <text evidence="2">Belongs to the HTP reductase family.</text>
</comment>
<evidence type="ECO:0000256" key="1">
    <source>
        <dbReference type="ARBA" id="ARBA00003555"/>
    </source>
</evidence>
<dbReference type="GO" id="GO:0008703">
    <property type="term" value="F:5-amino-6-(5-phosphoribosylamino)uracil reductase activity"/>
    <property type="evidence" value="ECO:0007669"/>
    <property type="project" value="InterPro"/>
</dbReference>
<reference evidence="11" key="1">
    <citation type="journal article" date="2020" name="Stud. Mycol.">
        <title>101 Dothideomycetes genomes: a test case for predicting lifestyles and emergence of pathogens.</title>
        <authorList>
            <person name="Haridas S."/>
            <person name="Albert R."/>
            <person name="Binder M."/>
            <person name="Bloem J."/>
            <person name="Labutti K."/>
            <person name="Salamov A."/>
            <person name="Andreopoulos B."/>
            <person name="Baker S."/>
            <person name="Barry K."/>
            <person name="Bills G."/>
            <person name="Bluhm B."/>
            <person name="Cannon C."/>
            <person name="Castanera R."/>
            <person name="Culley D."/>
            <person name="Daum C."/>
            <person name="Ezra D."/>
            <person name="Gonzalez J."/>
            <person name="Henrissat B."/>
            <person name="Kuo A."/>
            <person name="Liang C."/>
            <person name="Lipzen A."/>
            <person name="Lutzoni F."/>
            <person name="Magnuson J."/>
            <person name="Mondo S."/>
            <person name="Nolan M."/>
            <person name="Ohm R."/>
            <person name="Pangilinan J."/>
            <person name="Park H.-J."/>
            <person name="Ramirez L."/>
            <person name="Alfaro M."/>
            <person name="Sun H."/>
            <person name="Tritt A."/>
            <person name="Yoshinaga Y."/>
            <person name="Zwiers L.-H."/>
            <person name="Turgeon B."/>
            <person name="Goodwin S."/>
            <person name="Spatafora J."/>
            <person name="Crous P."/>
            <person name="Grigoriev I."/>
        </authorList>
    </citation>
    <scope>NUCLEOTIDE SEQUENCE</scope>
    <source>
        <strain evidence="11">CBS 379.55</strain>
    </source>
</reference>
<keyword evidence="12" id="KW-1185">Reference proteome</keyword>
<name>A0A6A6JX56_WESOR</name>
<dbReference type="GO" id="GO:0009231">
    <property type="term" value="P:riboflavin biosynthetic process"/>
    <property type="evidence" value="ECO:0007669"/>
    <property type="project" value="UniProtKB-KW"/>
</dbReference>
<comment type="catalytic activity">
    <reaction evidence="9">
        <text>2,5-diamino-6-(1-D-ribitylamino)pyrimidin-4(3H)-one 5'-phosphate + NADP(+) = 2,5-diamino-6-(1-D-ribosylamino)pyrimidin-4(3H)-one 5'-phosphate + NADPH + H(+)</text>
        <dbReference type="Rhea" id="RHEA:27278"/>
        <dbReference type="ChEBI" id="CHEBI:15378"/>
        <dbReference type="ChEBI" id="CHEBI:57783"/>
        <dbReference type="ChEBI" id="CHEBI:58349"/>
        <dbReference type="ChEBI" id="CHEBI:58890"/>
        <dbReference type="ChEBI" id="CHEBI:59545"/>
        <dbReference type="EC" id="1.1.1.302"/>
    </reaction>
</comment>